<dbReference type="EMBL" id="FOKG01000010">
    <property type="protein sequence ID" value="SFB40908.1"/>
    <property type="molecule type" value="Genomic_DNA"/>
</dbReference>
<dbReference type="PANTHER" id="PTHR44068">
    <property type="entry name" value="ZGC:194242"/>
    <property type="match status" value="1"/>
</dbReference>
<sequence>MNNTPAEIKACCADAYGGDAVALLLGESYHPGGPALTRRLAERLRLRSGQQVVDVAAGPGASARLLATDFDVTVDGVDLGEASVDRARKLTDEAGLADRARFHPGDAERVPLPDGEFDAVVCECAFCTFPDKHAAASEFARVLRPGGRVGITDVVVAGAGLPEELTTLTAWVACIADARPLGEYSAILHQAGLRTVHTEQYDDALTRMIDEIDARIRLLRMTAPARLAEAGVDVSAVLHYTTLARKTVQEGQIGYALLIAERPR</sequence>
<feature type="domain" description="Methyltransferase type 11" evidence="2">
    <location>
        <begin position="53"/>
        <end position="149"/>
    </location>
</feature>
<evidence type="ECO:0000256" key="1">
    <source>
        <dbReference type="ARBA" id="ARBA00022679"/>
    </source>
</evidence>
<gene>
    <name evidence="3" type="ORF">SAMN05216266_110122</name>
</gene>
<dbReference type="AlphaFoldDB" id="A0A1I1AWV1"/>
<dbReference type="Pfam" id="PF08241">
    <property type="entry name" value="Methyltransf_11"/>
    <property type="match status" value="1"/>
</dbReference>
<name>A0A1I1AWV1_9PSEU</name>
<dbReference type="InterPro" id="IPR029063">
    <property type="entry name" value="SAM-dependent_MTases_sf"/>
</dbReference>
<dbReference type="Proteomes" id="UP000243799">
    <property type="component" value="Unassembled WGS sequence"/>
</dbReference>
<dbReference type="SUPFAM" id="SSF53335">
    <property type="entry name" value="S-adenosyl-L-methionine-dependent methyltransferases"/>
    <property type="match status" value="1"/>
</dbReference>
<dbReference type="STRING" id="490629.SAMN05216266_110122"/>
<reference evidence="4" key="1">
    <citation type="submission" date="2016-10" db="EMBL/GenBank/DDBJ databases">
        <authorList>
            <person name="Varghese N."/>
            <person name="Submissions S."/>
        </authorList>
    </citation>
    <scope>NUCLEOTIDE SEQUENCE [LARGE SCALE GENOMIC DNA]</scope>
    <source>
        <strain evidence="4">CGMCC 4.3568</strain>
    </source>
</reference>
<proteinExistence type="predicted"/>
<evidence type="ECO:0000313" key="4">
    <source>
        <dbReference type="Proteomes" id="UP000243799"/>
    </source>
</evidence>
<dbReference type="OrthoDB" id="9805171at2"/>
<dbReference type="GO" id="GO:0008757">
    <property type="term" value="F:S-adenosylmethionine-dependent methyltransferase activity"/>
    <property type="evidence" value="ECO:0007669"/>
    <property type="project" value="InterPro"/>
</dbReference>
<keyword evidence="1" id="KW-0808">Transferase</keyword>
<dbReference type="PANTHER" id="PTHR44068:SF11">
    <property type="entry name" value="GERANYL DIPHOSPHATE 2-C-METHYLTRANSFERASE"/>
    <property type="match status" value="1"/>
</dbReference>
<protein>
    <recommendedName>
        <fullName evidence="2">Methyltransferase type 11 domain-containing protein</fullName>
    </recommendedName>
</protein>
<organism evidence="3 4">
    <name type="scientific">Amycolatopsis marina</name>
    <dbReference type="NCBI Taxonomy" id="490629"/>
    <lineage>
        <taxon>Bacteria</taxon>
        <taxon>Bacillati</taxon>
        <taxon>Actinomycetota</taxon>
        <taxon>Actinomycetes</taxon>
        <taxon>Pseudonocardiales</taxon>
        <taxon>Pseudonocardiaceae</taxon>
        <taxon>Amycolatopsis</taxon>
    </lineage>
</organism>
<dbReference type="InterPro" id="IPR013216">
    <property type="entry name" value="Methyltransf_11"/>
</dbReference>
<evidence type="ECO:0000313" key="3">
    <source>
        <dbReference type="EMBL" id="SFB40908.1"/>
    </source>
</evidence>
<dbReference type="CDD" id="cd02440">
    <property type="entry name" value="AdoMet_MTases"/>
    <property type="match status" value="1"/>
</dbReference>
<evidence type="ECO:0000259" key="2">
    <source>
        <dbReference type="Pfam" id="PF08241"/>
    </source>
</evidence>
<keyword evidence="4" id="KW-1185">Reference proteome</keyword>
<dbReference type="InterPro" id="IPR050447">
    <property type="entry name" value="Erg6_SMT_methyltransf"/>
</dbReference>
<dbReference type="RefSeq" id="WP_091674397.1">
    <property type="nucleotide sequence ID" value="NZ_FOKG01000010.1"/>
</dbReference>
<dbReference type="Gene3D" id="3.40.50.150">
    <property type="entry name" value="Vaccinia Virus protein VP39"/>
    <property type="match status" value="1"/>
</dbReference>
<accession>A0A1I1AWV1</accession>